<dbReference type="InterPro" id="IPR018580">
    <property type="entry name" value="Uncharacterised_YfhO"/>
</dbReference>
<feature type="transmembrane region" description="Helical" evidence="1">
    <location>
        <begin position="389"/>
        <end position="406"/>
    </location>
</feature>
<feature type="transmembrane region" description="Helical" evidence="1">
    <location>
        <begin position="7"/>
        <end position="27"/>
    </location>
</feature>
<dbReference type="EMBL" id="AVPE01000004">
    <property type="protein sequence ID" value="KGX93044.1"/>
    <property type="molecule type" value="Genomic_DNA"/>
</dbReference>
<feature type="transmembrane region" description="Helical" evidence="1">
    <location>
        <begin position="307"/>
        <end position="325"/>
    </location>
</feature>
<feature type="transmembrane region" description="Helical" evidence="1">
    <location>
        <begin position="418"/>
        <end position="438"/>
    </location>
</feature>
<keyword evidence="3" id="KW-1185">Reference proteome</keyword>
<evidence type="ECO:0000256" key="1">
    <source>
        <dbReference type="SAM" id="Phobius"/>
    </source>
</evidence>
<feature type="transmembrane region" description="Helical" evidence="1">
    <location>
        <begin position="180"/>
        <end position="208"/>
    </location>
</feature>
<dbReference type="AlphaFoldDB" id="A0A0A5GM66"/>
<dbReference type="PANTHER" id="PTHR38454">
    <property type="entry name" value="INTEGRAL MEMBRANE PROTEIN-RELATED"/>
    <property type="match status" value="1"/>
</dbReference>
<dbReference type="STRING" id="1385510.GCA_000425205_01506"/>
<protein>
    <recommendedName>
        <fullName evidence="4">YfhO family protein</fullName>
    </recommendedName>
</protein>
<accession>A0A0A5GM66</accession>
<evidence type="ECO:0000313" key="2">
    <source>
        <dbReference type="EMBL" id="KGX93044.1"/>
    </source>
</evidence>
<dbReference type="RefSeq" id="WP_026799944.1">
    <property type="nucleotide sequence ID" value="NZ_AULI01000006.1"/>
</dbReference>
<feature type="transmembrane region" description="Helical" evidence="1">
    <location>
        <begin position="866"/>
        <end position="886"/>
    </location>
</feature>
<name>A0A0A5GM66_9BACI</name>
<organism evidence="2 3">
    <name type="scientific">Pontibacillus halophilus JSM 076056 = DSM 19796</name>
    <dbReference type="NCBI Taxonomy" id="1385510"/>
    <lineage>
        <taxon>Bacteria</taxon>
        <taxon>Bacillati</taxon>
        <taxon>Bacillota</taxon>
        <taxon>Bacilli</taxon>
        <taxon>Bacillales</taxon>
        <taxon>Bacillaceae</taxon>
        <taxon>Pontibacillus</taxon>
    </lineage>
</organism>
<comment type="caution">
    <text evidence="2">The sequence shown here is derived from an EMBL/GenBank/DDBJ whole genome shotgun (WGS) entry which is preliminary data.</text>
</comment>
<feature type="transmembrane region" description="Helical" evidence="1">
    <location>
        <begin position="150"/>
        <end position="168"/>
    </location>
</feature>
<keyword evidence="1" id="KW-0472">Membrane</keyword>
<dbReference type="Pfam" id="PF09586">
    <property type="entry name" value="YfhO"/>
    <property type="match status" value="1"/>
</dbReference>
<feature type="transmembrane region" description="Helical" evidence="1">
    <location>
        <begin position="102"/>
        <end position="120"/>
    </location>
</feature>
<keyword evidence="1" id="KW-1133">Transmembrane helix</keyword>
<dbReference type="Proteomes" id="UP000030528">
    <property type="component" value="Unassembled WGS sequence"/>
</dbReference>
<feature type="transmembrane region" description="Helical" evidence="1">
    <location>
        <begin position="229"/>
        <end position="252"/>
    </location>
</feature>
<gene>
    <name evidence="2" type="ORF">N781_13365</name>
</gene>
<feature type="transmembrane region" description="Helical" evidence="1">
    <location>
        <begin position="280"/>
        <end position="300"/>
    </location>
</feature>
<proteinExistence type="predicted"/>
<dbReference type="PANTHER" id="PTHR38454:SF1">
    <property type="entry name" value="INTEGRAL MEMBRANE PROTEIN"/>
    <property type="match status" value="1"/>
</dbReference>
<sequence>MNQTRTWLALVVVAVATISIIPMQNIVTNGFFYVANGGDIKAQYIHYFNEFHELVRSGELPFWSWEYALGGSFWNDYGYYMLGDVFIWPLLALPVDFFPHANIPIAIIKLILMAVGAFLLLNKLHINFHFAFIGSLAYTFTGYHIEFFYIHYFFLNIAVFFPYILLGFERLTRSNKPALFVVMVFLASIGNFYFMFILTLGILLYALYRFFTLTDKKRIKGFVSYHLHWGLYYLIGLGLSMPIFLPSLYSFLNSNASYRPEIQQELYGGVKETLVSTYQLLSWNGGMSFFPLLFIPLAFIQFKRFKALVTLITVLLIIVGVPPLLSALGGFSNPTEFRSFPIVNMLMIVFTVTVLNQTDFTKVRHAFVLLLSSLFLSYLYYLFPFNRYPLLTAILPPVFATTFALFSYTKSNAIKRSLFVASASALILFSYITVSTFVSDLISKSTNTDTEQIAHKGVWSVFPLMDEDVYKAVYEDKAIQTVVNELRPGPEEFYRMNVHSNSVRYNSAMTYGYNHTTAYQSLLPWDVQQFEMDILAETGTRSLNLNKGYLNSTYMNSLIGNRYHIFTDQGTSGSFNLYGYEERTVDQSVVFENNYRMPFGFLYHDVATNEQLLSSSYGFRDRLLFETAFVNEENVDAQLQTTVEQPKSVKQIGTMSTIEWPQSAQAEQVQTGIKVSSDEPITFTLPIQEHTRGQLSVAMEFEARTPTEGIHVTAETDTGQSLAFQKNMSRGSYKLKQYHYSSTVNAVNFNFGIDESARSIHLTIKPGTFVIQKITAFIDDFSGYKEIYKQRQEEALHITEFNNNSLQGLIHVEEKGLLNLSIPYHEGWKAYVDDEEVNTIKVNSLLTGIYLDKGVHDVKLTFTPSGLLLGLIVFALSILAYFILAIRKPFRNNKYRI</sequence>
<dbReference type="eggNOG" id="COG4485">
    <property type="taxonomic scope" value="Bacteria"/>
</dbReference>
<feature type="transmembrane region" description="Helical" evidence="1">
    <location>
        <begin position="367"/>
        <end position="383"/>
    </location>
</feature>
<reference evidence="2 3" key="1">
    <citation type="submission" date="2013-08" db="EMBL/GenBank/DDBJ databases">
        <authorList>
            <person name="Huang J."/>
            <person name="Wang G."/>
        </authorList>
    </citation>
    <scope>NUCLEOTIDE SEQUENCE [LARGE SCALE GENOMIC DNA]</scope>
    <source>
        <strain evidence="2 3">JSM 076056</strain>
    </source>
</reference>
<keyword evidence="1" id="KW-0812">Transmembrane</keyword>
<feature type="transmembrane region" description="Helical" evidence="1">
    <location>
        <begin position="337"/>
        <end position="355"/>
    </location>
</feature>
<evidence type="ECO:0008006" key="4">
    <source>
        <dbReference type="Google" id="ProtNLM"/>
    </source>
</evidence>
<evidence type="ECO:0000313" key="3">
    <source>
        <dbReference type="Proteomes" id="UP000030528"/>
    </source>
</evidence>